<keyword evidence="2" id="KW-1185">Reference proteome</keyword>
<name>A0A4R7HV06_9ACTN</name>
<dbReference type="AlphaFoldDB" id="A0A4R7HV06"/>
<gene>
    <name evidence="1" type="ORF">BDK89_0354</name>
</gene>
<evidence type="ECO:0000313" key="1">
    <source>
        <dbReference type="EMBL" id="TDT14797.1"/>
    </source>
</evidence>
<reference evidence="1 2" key="1">
    <citation type="submission" date="2019-03" db="EMBL/GenBank/DDBJ databases">
        <title>Sequencing the genomes of 1000 actinobacteria strains.</title>
        <authorList>
            <person name="Klenk H.-P."/>
        </authorList>
    </citation>
    <scope>NUCLEOTIDE SEQUENCE [LARGE SCALE GENOMIC DNA]</scope>
    <source>
        <strain evidence="1 2">DSM 18936</strain>
    </source>
</reference>
<dbReference type="RefSeq" id="WP_133867312.1">
    <property type="nucleotide sequence ID" value="NZ_SOAU01000001.1"/>
</dbReference>
<organism evidence="1 2">
    <name type="scientific">Ilumatobacter fluminis</name>
    <dbReference type="NCBI Taxonomy" id="467091"/>
    <lineage>
        <taxon>Bacteria</taxon>
        <taxon>Bacillati</taxon>
        <taxon>Actinomycetota</taxon>
        <taxon>Acidimicrobiia</taxon>
        <taxon>Acidimicrobiales</taxon>
        <taxon>Ilumatobacteraceae</taxon>
        <taxon>Ilumatobacter</taxon>
    </lineage>
</organism>
<dbReference type="EMBL" id="SOAU01000001">
    <property type="protein sequence ID" value="TDT14797.1"/>
    <property type="molecule type" value="Genomic_DNA"/>
</dbReference>
<protein>
    <submittedName>
        <fullName evidence="1">Uncharacterized protein</fullName>
    </submittedName>
</protein>
<accession>A0A4R7HV06</accession>
<proteinExistence type="predicted"/>
<evidence type="ECO:0000313" key="2">
    <source>
        <dbReference type="Proteomes" id="UP000294558"/>
    </source>
</evidence>
<sequence length="234" mass="26213">MSDRWYTTNARLATEWLRLSHCPVAVGRAGRWGLLPEPPADLDEVVNAVGGDRTDSAEADLLLRRLVAIARDDELAARIVIERLRRGLLSIAKRRRETRAFEDLLSAAWIAVRTYDPCRRNRFVAAALLADAEWHAFRRQERRKSNDELPLFDGDRWAAPTPIEHDGGPETELAELLADARLAGVATADLDLIDLLLQNPSVDEVAAQLEVTSRTVRNRRSRIAARLREVALAA</sequence>
<comment type="caution">
    <text evidence="1">The sequence shown here is derived from an EMBL/GenBank/DDBJ whole genome shotgun (WGS) entry which is preliminary data.</text>
</comment>
<dbReference type="OrthoDB" id="5143780at2"/>
<dbReference type="Proteomes" id="UP000294558">
    <property type="component" value="Unassembled WGS sequence"/>
</dbReference>